<dbReference type="NCBIfam" id="TIGR03141">
    <property type="entry name" value="cytochro_ccmD"/>
    <property type="match status" value="1"/>
</dbReference>
<comment type="function">
    <text evidence="1 12">Required for the export of heme to the periplasm for the biogenesis of c-type cytochromes.</text>
</comment>
<evidence type="ECO:0000256" key="9">
    <source>
        <dbReference type="ARBA" id="ARBA00022748"/>
    </source>
</evidence>
<comment type="caution">
    <text evidence="13">The sequence shown here is derived from an EMBL/GenBank/DDBJ whole genome shotgun (WGS) entry which is preliminary data.</text>
</comment>
<name>A0A0W0SKZ8_9GAMM</name>
<comment type="subcellular location">
    <subcellularLocation>
        <location evidence="2 12">Cell inner membrane</location>
        <topology evidence="2 12">Single-pass membrane protein</topology>
    </subcellularLocation>
</comment>
<evidence type="ECO:0000313" key="13">
    <source>
        <dbReference type="EMBL" id="KTC83996.1"/>
    </source>
</evidence>
<keyword evidence="9 12" id="KW-0201">Cytochrome c-type biogenesis</keyword>
<keyword evidence="6 12" id="KW-1003">Cell membrane</keyword>
<accession>A0A0W0SKZ8</accession>
<evidence type="ECO:0000256" key="12">
    <source>
        <dbReference type="RuleBase" id="RU363101"/>
    </source>
</evidence>
<evidence type="ECO:0000256" key="10">
    <source>
        <dbReference type="ARBA" id="ARBA00022989"/>
    </source>
</evidence>
<dbReference type="GO" id="GO:0015886">
    <property type="term" value="P:heme transport"/>
    <property type="evidence" value="ECO:0007669"/>
    <property type="project" value="InterPro"/>
</dbReference>
<evidence type="ECO:0000256" key="8">
    <source>
        <dbReference type="ARBA" id="ARBA00022692"/>
    </source>
</evidence>
<evidence type="ECO:0000256" key="3">
    <source>
        <dbReference type="ARBA" id="ARBA00008741"/>
    </source>
</evidence>
<evidence type="ECO:0000256" key="4">
    <source>
        <dbReference type="ARBA" id="ARBA00016461"/>
    </source>
</evidence>
<evidence type="ECO:0000256" key="11">
    <source>
        <dbReference type="ARBA" id="ARBA00023136"/>
    </source>
</evidence>
<protein>
    <recommendedName>
        <fullName evidence="4 12">Heme exporter protein D</fullName>
    </recommendedName>
</protein>
<evidence type="ECO:0000256" key="6">
    <source>
        <dbReference type="ARBA" id="ARBA00022475"/>
    </source>
</evidence>
<gene>
    <name evidence="13" type="primary">ccmD</name>
    <name evidence="13" type="ORF">Ldro_3116</name>
</gene>
<dbReference type="PATRIC" id="fig|1212489.4.peg.3301"/>
<evidence type="ECO:0000256" key="1">
    <source>
        <dbReference type="ARBA" id="ARBA00002442"/>
    </source>
</evidence>
<dbReference type="STRING" id="1212489.Ldro_3116"/>
<keyword evidence="14" id="KW-1185">Reference proteome</keyword>
<dbReference type="GO" id="GO:0017004">
    <property type="term" value="P:cytochrome complex assembly"/>
    <property type="evidence" value="ECO:0007669"/>
    <property type="project" value="UniProtKB-KW"/>
</dbReference>
<feature type="transmembrane region" description="Helical" evidence="12">
    <location>
        <begin position="16"/>
        <end position="35"/>
    </location>
</feature>
<dbReference type="Pfam" id="PF04995">
    <property type="entry name" value="CcmD"/>
    <property type="match status" value="1"/>
</dbReference>
<comment type="similarity">
    <text evidence="3 12">Belongs to the CcmD/CycX/HelD family.</text>
</comment>
<evidence type="ECO:0000313" key="14">
    <source>
        <dbReference type="Proteomes" id="UP000054736"/>
    </source>
</evidence>
<evidence type="ECO:0000256" key="5">
    <source>
        <dbReference type="ARBA" id="ARBA00022448"/>
    </source>
</evidence>
<evidence type="ECO:0000256" key="2">
    <source>
        <dbReference type="ARBA" id="ARBA00004377"/>
    </source>
</evidence>
<keyword evidence="11 12" id="KW-0472">Membrane</keyword>
<organism evidence="13 14">
    <name type="scientific">Legionella drozanskii LLAP-1</name>
    <dbReference type="NCBI Taxonomy" id="1212489"/>
    <lineage>
        <taxon>Bacteria</taxon>
        <taxon>Pseudomonadati</taxon>
        <taxon>Pseudomonadota</taxon>
        <taxon>Gammaproteobacteria</taxon>
        <taxon>Legionellales</taxon>
        <taxon>Legionellaceae</taxon>
        <taxon>Legionella</taxon>
    </lineage>
</organism>
<dbReference type="InterPro" id="IPR007078">
    <property type="entry name" value="Haem_export_protD_CcmD"/>
</dbReference>
<proteinExistence type="inferred from homology"/>
<keyword evidence="7 12" id="KW-0997">Cell inner membrane</keyword>
<dbReference type="GO" id="GO:0005886">
    <property type="term" value="C:plasma membrane"/>
    <property type="evidence" value="ECO:0007669"/>
    <property type="project" value="UniProtKB-SubCell"/>
</dbReference>
<reference evidence="13 14" key="1">
    <citation type="submission" date="2015-11" db="EMBL/GenBank/DDBJ databases">
        <title>Genomic analysis of 38 Legionella species identifies large and diverse effector repertoires.</title>
        <authorList>
            <person name="Burstein D."/>
            <person name="Amaro F."/>
            <person name="Zusman T."/>
            <person name="Lifshitz Z."/>
            <person name="Cohen O."/>
            <person name="Gilbert J.A."/>
            <person name="Pupko T."/>
            <person name="Shuman H.A."/>
            <person name="Segal G."/>
        </authorList>
    </citation>
    <scope>NUCLEOTIDE SEQUENCE [LARGE SCALE GENOMIC DNA]</scope>
    <source>
        <strain evidence="13 14">ATCC 700990</strain>
    </source>
</reference>
<keyword evidence="5 12" id="KW-0813">Transport</keyword>
<evidence type="ECO:0000256" key="7">
    <source>
        <dbReference type="ARBA" id="ARBA00022519"/>
    </source>
</evidence>
<sequence>MSQFQQWLTMGGYSTYIWSAYGLVGLVFLMNLLNIKFQQKRTRKKLQQWFKRP</sequence>
<dbReference type="RefSeq" id="WP_058497378.1">
    <property type="nucleotide sequence ID" value="NZ_CAAAIU010000016.1"/>
</dbReference>
<keyword evidence="10 12" id="KW-1133">Transmembrane helix</keyword>
<keyword evidence="8 12" id="KW-0812">Transmembrane</keyword>
<dbReference type="Proteomes" id="UP000054736">
    <property type="component" value="Unassembled WGS sequence"/>
</dbReference>
<dbReference type="EMBL" id="LNXY01000034">
    <property type="protein sequence ID" value="KTC83996.1"/>
    <property type="molecule type" value="Genomic_DNA"/>
</dbReference>
<dbReference type="AlphaFoldDB" id="A0A0W0SKZ8"/>